<evidence type="ECO:0000313" key="2">
    <source>
        <dbReference type="EMBL" id="BDM66722.1"/>
    </source>
</evidence>
<sequence>MSREIKWQKSSFSSGNSEQCLETARDSGEILLRESDDPHVIVRTTPEKLAAFILGVKNGEFDHFVN</sequence>
<keyword evidence="3" id="KW-1185">Reference proteome</keyword>
<proteinExistence type="predicted"/>
<name>A0ABM7ZK62_STRNI</name>
<dbReference type="InterPro" id="IPR007278">
    <property type="entry name" value="DUF397"/>
</dbReference>
<organism evidence="2 3">
    <name type="scientific">Streptomyces nigrescens</name>
    <dbReference type="NCBI Taxonomy" id="1920"/>
    <lineage>
        <taxon>Bacteria</taxon>
        <taxon>Bacillati</taxon>
        <taxon>Actinomycetota</taxon>
        <taxon>Actinomycetes</taxon>
        <taxon>Kitasatosporales</taxon>
        <taxon>Streptomycetaceae</taxon>
        <taxon>Streptomyces</taxon>
    </lineage>
</organism>
<gene>
    <name evidence="2" type="ORF">HEK616_02090</name>
</gene>
<dbReference type="Proteomes" id="UP001059597">
    <property type="component" value="Chromosome"/>
</dbReference>
<dbReference type="EMBL" id="AP026073">
    <property type="protein sequence ID" value="BDM66722.1"/>
    <property type="molecule type" value="Genomic_DNA"/>
</dbReference>
<dbReference type="RefSeq" id="WP_261951005.1">
    <property type="nucleotide sequence ID" value="NZ_AP026073.1"/>
</dbReference>
<evidence type="ECO:0000259" key="1">
    <source>
        <dbReference type="Pfam" id="PF04149"/>
    </source>
</evidence>
<feature type="domain" description="DUF397" evidence="1">
    <location>
        <begin position="6"/>
        <end position="57"/>
    </location>
</feature>
<reference evidence="2" key="1">
    <citation type="submission" date="2022-06" db="EMBL/GenBank/DDBJ databases">
        <title>Complete genome sequence of Streptomyces nigrescens HEK616.</title>
        <authorList>
            <person name="Asamizu S."/>
            <person name="Onaka H."/>
        </authorList>
    </citation>
    <scope>NUCLEOTIDE SEQUENCE</scope>
    <source>
        <strain evidence="2">HEK616</strain>
    </source>
</reference>
<accession>A0ABM7ZK62</accession>
<evidence type="ECO:0000313" key="3">
    <source>
        <dbReference type="Proteomes" id="UP001059597"/>
    </source>
</evidence>
<protein>
    <recommendedName>
        <fullName evidence="1">DUF397 domain-containing protein</fullName>
    </recommendedName>
</protein>
<dbReference type="Pfam" id="PF04149">
    <property type="entry name" value="DUF397"/>
    <property type="match status" value="1"/>
</dbReference>